<organism evidence="1 2">
    <name type="scientific">Membranihabitans marinus</name>
    <dbReference type="NCBI Taxonomy" id="1227546"/>
    <lineage>
        <taxon>Bacteria</taxon>
        <taxon>Pseudomonadati</taxon>
        <taxon>Bacteroidota</taxon>
        <taxon>Saprospiria</taxon>
        <taxon>Saprospirales</taxon>
        <taxon>Saprospiraceae</taxon>
        <taxon>Membranihabitans</taxon>
    </lineage>
</organism>
<comment type="caution">
    <text evidence="1">The sequence shown here is derived from an EMBL/GenBank/DDBJ whole genome shotgun (WGS) entry which is preliminary data.</text>
</comment>
<dbReference type="InterPro" id="IPR010921">
    <property type="entry name" value="Trp_repressor/repl_initiator"/>
</dbReference>
<dbReference type="SUPFAM" id="SSF48295">
    <property type="entry name" value="TrpR-like"/>
    <property type="match status" value="1"/>
</dbReference>
<dbReference type="Proteomes" id="UP000753961">
    <property type="component" value="Unassembled WGS sequence"/>
</dbReference>
<gene>
    <name evidence="1" type="ORF">KUV50_18980</name>
</gene>
<sequence>MSKVHRRIRRTSEQMFPLVEKYESSGQLQKDFCEHHDISIGTFQYWLKKYREEYSGRSTSFQEITVLPKSDNSRHESRHILISTPSGMEIKIPLD</sequence>
<keyword evidence="2" id="KW-1185">Reference proteome</keyword>
<protein>
    <recommendedName>
        <fullName evidence="3">Transposase</fullName>
    </recommendedName>
</protein>
<evidence type="ECO:0000313" key="1">
    <source>
        <dbReference type="EMBL" id="MBY5960243.1"/>
    </source>
</evidence>
<dbReference type="GO" id="GO:0043565">
    <property type="term" value="F:sequence-specific DNA binding"/>
    <property type="evidence" value="ECO:0007669"/>
    <property type="project" value="InterPro"/>
</dbReference>
<evidence type="ECO:0008006" key="3">
    <source>
        <dbReference type="Google" id="ProtNLM"/>
    </source>
</evidence>
<dbReference type="NCBIfam" id="NF047593">
    <property type="entry name" value="IS66_ISAeme5_TnpA"/>
    <property type="match status" value="1"/>
</dbReference>
<name>A0A953HYR5_9BACT</name>
<proteinExistence type="predicted"/>
<dbReference type="AlphaFoldDB" id="A0A953HYR5"/>
<dbReference type="RefSeq" id="WP_222581793.1">
    <property type="nucleotide sequence ID" value="NZ_JAHVHU010000028.1"/>
</dbReference>
<accession>A0A953HYR5</accession>
<reference evidence="1" key="1">
    <citation type="submission" date="2021-06" db="EMBL/GenBank/DDBJ databases">
        <title>44 bacteria genomes isolated from Dapeng, Shenzhen.</title>
        <authorList>
            <person name="Zheng W."/>
            <person name="Yu S."/>
            <person name="Huang Y."/>
        </authorList>
    </citation>
    <scope>NUCLEOTIDE SEQUENCE</scope>
    <source>
        <strain evidence="1">DP5N28-2</strain>
    </source>
</reference>
<evidence type="ECO:0000313" key="2">
    <source>
        <dbReference type="Proteomes" id="UP000753961"/>
    </source>
</evidence>
<dbReference type="EMBL" id="JAHVHU010000028">
    <property type="protein sequence ID" value="MBY5960243.1"/>
    <property type="molecule type" value="Genomic_DNA"/>
</dbReference>